<dbReference type="EMBL" id="GGMR01014534">
    <property type="protein sequence ID" value="MBY27153.1"/>
    <property type="molecule type" value="Transcribed_RNA"/>
</dbReference>
<gene>
    <name evidence="2" type="ORF">g.19450</name>
</gene>
<feature type="coiled-coil region" evidence="1">
    <location>
        <begin position="38"/>
        <end position="68"/>
    </location>
</feature>
<sequence length="152" mass="18145">MELDQVIVLHHLKELGYEKVESHLLQKFMKDLKKLIKYEKQKTLVEEKRNLNDDLNKKRNLLEQKQNITPNNYCKNACCNKKKNEVFERLSRPSSKTKICSKAVSTIAIQTDLQKKKTSENKYSQILKRKQMDPVSLHQYYQNEWQNHKVPD</sequence>
<dbReference type="AlphaFoldDB" id="A0A2S2PCG9"/>
<organism evidence="2">
    <name type="scientific">Schizaphis graminum</name>
    <name type="common">Green bug aphid</name>
    <dbReference type="NCBI Taxonomy" id="13262"/>
    <lineage>
        <taxon>Eukaryota</taxon>
        <taxon>Metazoa</taxon>
        <taxon>Ecdysozoa</taxon>
        <taxon>Arthropoda</taxon>
        <taxon>Hexapoda</taxon>
        <taxon>Insecta</taxon>
        <taxon>Pterygota</taxon>
        <taxon>Neoptera</taxon>
        <taxon>Paraneoptera</taxon>
        <taxon>Hemiptera</taxon>
        <taxon>Sternorrhyncha</taxon>
        <taxon>Aphidomorpha</taxon>
        <taxon>Aphidoidea</taxon>
        <taxon>Aphididae</taxon>
        <taxon>Aphidini</taxon>
        <taxon>Schizaphis</taxon>
    </lineage>
</organism>
<accession>A0A2S2PCG9</accession>
<evidence type="ECO:0000256" key="1">
    <source>
        <dbReference type="SAM" id="Coils"/>
    </source>
</evidence>
<proteinExistence type="predicted"/>
<reference evidence="2" key="1">
    <citation type="submission" date="2018-04" db="EMBL/GenBank/DDBJ databases">
        <title>Transcriptome of Schizaphis graminum biotype I.</title>
        <authorList>
            <person name="Scully E.D."/>
            <person name="Geib S.M."/>
            <person name="Palmer N.A."/>
            <person name="Koch K."/>
            <person name="Bradshaw J."/>
            <person name="Heng-Moss T."/>
            <person name="Sarath G."/>
        </authorList>
    </citation>
    <scope>NUCLEOTIDE SEQUENCE</scope>
</reference>
<name>A0A2S2PCG9_SCHGA</name>
<evidence type="ECO:0000313" key="2">
    <source>
        <dbReference type="EMBL" id="MBY27153.1"/>
    </source>
</evidence>
<protein>
    <submittedName>
        <fullName evidence="2">Uncharacterized protein</fullName>
    </submittedName>
</protein>
<keyword evidence="1" id="KW-0175">Coiled coil</keyword>